<gene>
    <name evidence="1" type="primary">VPS68</name>
    <name evidence="1" type="ORF">IWW38_004102</name>
</gene>
<comment type="caution">
    <text evidence="1">The sequence shown here is derived from an EMBL/GenBank/DDBJ whole genome shotgun (WGS) entry which is preliminary data.</text>
</comment>
<protein>
    <submittedName>
        <fullName evidence="1">Vacuolar protein sorting-associated protein 68</fullName>
    </submittedName>
</protein>
<proteinExistence type="predicted"/>
<evidence type="ECO:0000313" key="1">
    <source>
        <dbReference type="EMBL" id="KAJ2890493.1"/>
    </source>
</evidence>
<accession>A0ACC1LZT5</accession>
<evidence type="ECO:0000313" key="2">
    <source>
        <dbReference type="Proteomes" id="UP001139981"/>
    </source>
</evidence>
<dbReference type="Proteomes" id="UP001139981">
    <property type="component" value="Unassembled WGS sequence"/>
</dbReference>
<organism evidence="1 2">
    <name type="scientific">Coemansia aciculifera</name>
    <dbReference type="NCBI Taxonomy" id="417176"/>
    <lineage>
        <taxon>Eukaryota</taxon>
        <taxon>Fungi</taxon>
        <taxon>Fungi incertae sedis</taxon>
        <taxon>Zoopagomycota</taxon>
        <taxon>Kickxellomycotina</taxon>
        <taxon>Kickxellomycetes</taxon>
        <taxon>Kickxellales</taxon>
        <taxon>Kickxellaceae</taxon>
        <taxon>Coemansia</taxon>
    </lineage>
</organism>
<sequence>MARIFVWNCNLPRLPSAWREQLRDVGTYASGALFTLGWWVFIDGLVMSRTLENSPVKFGFEDWIPGLLCTLGMIITNSIDLTLLRDDGFGYSSGGGGLAGKAKLTLFIGIALLAGGVAGSLAILAIKYIVPGVDASVLYIGFTNVIQTVCLLLASIVLWFVHNSEHDNNYNFVLN</sequence>
<dbReference type="EMBL" id="JANBVB010001331">
    <property type="protein sequence ID" value="KAJ2890493.1"/>
    <property type="molecule type" value="Genomic_DNA"/>
</dbReference>
<keyword evidence="2" id="KW-1185">Reference proteome</keyword>
<reference evidence="1" key="1">
    <citation type="submission" date="2022-07" db="EMBL/GenBank/DDBJ databases">
        <title>Phylogenomic reconstructions and comparative analyses of Kickxellomycotina fungi.</title>
        <authorList>
            <person name="Reynolds N.K."/>
            <person name="Stajich J.E."/>
            <person name="Barry K."/>
            <person name="Grigoriev I.V."/>
            <person name="Crous P."/>
            <person name="Smith M.E."/>
        </authorList>
    </citation>
    <scope>NUCLEOTIDE SEQUENCE</scope>
    <source>
        <strain evidence="1">CBS 190363</strain>
    </source>
</reference>
<name>A0ACC1LZT5_9FUNG</name>